<dbReference type="OrthoDB" id="292964at2759"/>
<protein>
    <recommendedName>
        <fullName evidence="1">USP domain-containing protein</fullName>
    </recommendedName>
</protein>
<dbReference type="PANTHER" id="PTHR21646:SF23">
    <property type="entry name" value="UBIQUITIN CARBOXYL-TERMINAL HYDROLASE USP2"/>
    <property type="match status" value="1"/>
</dbReference>
<dbReference type="GeneID" id="24923290"/>
<dbReference type="InterPro" id="IPR028889">
    <property type="entry name" value="USP"/>
</dbReference>
<feature type="domain" description="USP" evidence="1">
    <location>
        <begin position="1"/>
        <end position="379"/>
    </location>
</feature>
<dbReference type="AlphaFoldDB" id="D8M7Q9"/>
<dbReference type="InterPro" id="IPR018200">
    <property type="entry name" value="USP_CS"/>
</dbReference>
<dbReference type="InterPro" id="IPR050185">
    <property type="entry name" value="Ub_carboxyl-term_hydrolase"/>
</dbReference>
<name>D8M7Q9_BLAHO</name>
<dbReference type="InParanoid" id="D8M7Q9"/>
<sequence length="409" mass="47985">MKPIMIQFDSWRFVKEYVGYVSRYISYGFPRFLYCYPSGNLDWIVSQIESLLLPEYRQHFDLFYPRIEKLYSVIVSQYLSEPSKFVKQENTLISPSKRQKILKLSLQDFMSWNSTSPRLPLFLKDQFLSRKLPGPWFLNVFRKDQLKECVSSFFSFSENIDQFSVLFDLDDGATKCIPSTPEADQKRASIKKMIADSNPSPLCNLLPIDDEHLSSKNSISLEKCLQSSLAMVQNAENGQAEEQGKWRVYYLPPYLTLHLSRSTYHTFKDSQCKCDANSNSNSNYYVQYKVQTKVDYPLRDLDMNPFVFSENPRREYVYDLVGVCCHSGQTDCGHYYTFCRDKEENGEVSWWKYNDEIVMRVKESEVMTMKACMLVYEQKNKAQYTIKQIRELIQKSMAKPILEHESEAS</sequence>
<evidence type="ECO:0000313" key="2">
    <source>
        <dbReference type="EMBL" id="CBK24098.2"/>
    </source>
</evidence>
<dbReference type="SUPFAM" id="SSF54001">
    <property type="entry name" value="Cysteine proteinases"/>
    <property type="match status" value="1"/>
</dbReference>
<dbReference type="Gene3D" id="3.90.70.10">
    <property type="entry name" value="Cysteine proteinases"/>
    <property type="match status" value="1"/>
</dbReference>
<dbReference type="RefSeq" id="XP_012898146.1">
    <property type="nucleotide sequence ID" value="XM_013042692.1"/>
</dbReference>
<dbReference type="Proteomes" id="UP000008312">
    <property type="component" value="Unassembled WGS sequence"/>
</dbReference>
<dbReference type="Pfam" id="PF00443">
    <property type="entry name" value="UCH"/>
    <property type="match status" value="1"/>
</dbReference>
<proteinExistence type="predicted"/>
<gene>
    <name evidence="2" type="ORF">GSBLH_T00007166001</name>
</gene>
<accession>D8M7Q9</accession>
<reference evidence="2" key="1">
    <citation type="submission" date="2010-02" db="EMBL/GenBank/DDBJ databases">
        <title>Sequencing and annotation of the Blastocystis hominis genome.</title>
        <authorList>
            <person name="Wincker P."/>
        </authorList>
    </citation>
    <scope>NUCLEOTIDE SEQUENCE</scope>
    <source>
        <strain evidence="2">Singapore isolate B</strain>
    </source>
</reference>
<dbReference type="PANTHER" id="PTHR21646">
    <property type="entry name" value="UBIQUITIN CARBOXYL-TERMINAL HYDROLASE"/>
    <property type="match status" value="1"/>
</dbReference>
<dbReference type="GO" id="GO:0016579">
    <property type="term" value="P:protein deubiquitination"/>
    <property type="evidence" value="ECO:0007669"/>
    <property type="project" value="InterPro"/>
</dbReference>
<dbReference type="InterPro" id="IPR038765">
    <property type="entry name" value="Papain-like_cys_pep_sf"/>
</dbReference>
<dbReference type="PROSITE" id="PS50235">
    <property type="entry name" value="USP_3"/>
    <property type="match status" value="1"/>
</dbReference>
<dbReference type="PROSITE" id="PS00973">
    <property type="entry name" value="USP_2"/>
    <property type="match status" value="1"/>
</dbReference>
<evidence type="ECO:0000313" key="3">
    <source>
        <dbReference type="Proteomes" id="UP000008312"/>
    </source>
</evidence>
<dbReference type="InterPro" id="IPR001394">
    <property type="entry name" value="Peptidase_C19_UCH"/>
</dbReference>
<keyword evidence="3" id="KW-1185">Reference proteome</keyword>
<evidence type="ECO:0000259" key="1">
    <source>
        <dbReference type="PROSITE" id="PS50235"/>
    </source>
</evidence>
<organism evidence="2">
    <name type="scientific">Blastocystis hominis</name>
    <dbReference type="NCBI Taxonomy" id="12968"/>
    <lineage>
        <taxon>Eukaryota</taxon>
        <taxon>Sar</taxon>
        <taxon>Stramenopiles</taxon>
        <taxon>Bigyra</taxon>
        <taxon>Opalozoa</taxon>
        <taxon>Opalinata</taxon>
        <taxon>Blastocystidae</taxon>
        <taxon>Blastocystis</taxon>
    </lineage>
</organism>
<dbReference type="GO" id="GO:0004843">
    <property type="term" value="F:cysteine-type deubiquitinase activity"/>
    <property type="evidence" value="ECO:0007669"/>
    <property type="project" value="InterPro"/>
</dbReference>
<dbReference type="EMBL" id="FN668672">
    <property type="protein sequence ID" value="CBK24098.2"/>
    <property type="molecule type" value="Genomic_DNA"/>
</dbReference>